<accession>A0A2G9XBS3</accession>
<dbReference type="Proteomes" id="UP000231388">
    <property type="component" value="Unassembled WGS sequence"/>
</dbReference>
<dbReference type="AlphaFoldDB" id="A0A2G9XBS3"/>
<evidence type="ECO:0000313" key="2">
    <source>
        <dbReference type="Proteomes" id="UP000231388"/>
    </source>
</evidence>
<protein>
    <submittedName>
        <fullName evidence="1">Uncharacterized protein</fullName>
    </submittedName>
</protein>
<comment type="caution">
    <text evidence="1">The sequence shown here is derived from an EMBL/GenBank/DDBJ whole genome shotgun (WGS) entry which is preliminary data.</text>
</comment>
<organism evidence="1 2">
    <name type="scientific">candidate division WWE3 bacterium CG23_combo_of_CG06-09_8_20_14_all_40_14</name>
    <dbReference type="NCBI Taxonomy" id="1975095"/>
    <lineage>
        <taxon>Bacteria</taxon>
        <taxon>Katanobacteria</taxon>
    </lineage>
</organism>
<name>A0A2G9XBS3_UNCKA</name>
<proteinExistence type="predicted"/>
<sequence>MPRKELEMRKEIKVNADCQKTIRWQVAFEVVQRAECIKRTGHFQKKVKRVCTKTLAYPYSTPF</sequence>
<evidence type="ECO:0000313" key="1">
    <source>
        <dbReference type="EMBL" id="PIP04440.1"/>
    </source>
</evidence>
<gene>
    <name evidence="1" type="ORF">COX53_02540</name>
</gene>
<dbReference type="EMBL" id="PCQY01000031">
    <property type="protein sequence ID" value="PIP04440.1"/>
    <property type="molecule type" value="Genomic_DNA"/>
</dbReference>
<reference evidence="1 2" key="1">
    <citation type="submission" date="2017-09" db="EMBL/GenBank/DDBJ databases">
        <title>Depth-based differentiation of microbial function through sediment-hosted aquifers and enrichment of novel symbionts in the deep terrestrial subsurface.</title>
        <authorList>
            <person name="Probst A.J."/>
            <person name="Ladd B."/>
            <person name="Jarett J.K."/>
            <person name="Geller-Mcgrath D.E."/>
            <person name="Sieber C.M."/>
            <person name="Emerson J.B."/>
            <person name="Anantharaman K."/>
            <person name="Thomas B.C."/>
            <person name="Malmstrom R."/>
            <person name="Stieglmeier M."/>
            <person name="Klingl A."/>
            <person name="Woyke T."/>
            <person name="Ryan C.M."/>
            <person name="Banfield J.F."/>
        </authorList>
    </citation>
    <scope>NUCLEOTIDE SEQUENCE [LARGE SCALE GENOMIC DNA]</scope>
    <source>
        <strain evidence="1">CG23_combo_of_CG06-09_8_20_14_all_40_14</strain>
    </source>
</reference>